<feature type="region of interest" description="Disordered" evidence="1">
    <location>
        <begin position="161"/>
        <end position="180"/>
    </location>
</feature>
<gene>
    <name evidence="4" type="ORF">HNR61_006215</name>
</gene>
<dbReference type="Proteomes" id="UP000572680">
    <property type="component" value="Unassembled WGS sequence"/>
</dbReference>
<keyword evidence="2" id="KW-0812">Transmembrane</keyword>
<name>A0A7W3LUI3_ACTNM</name>
<evidence type="ECO:0000256" key="1">
    <source>
        <dbReference type="SAM" id="MobiDB-lite"/>
    </source>
</evidence>
<dbReference type="RefSeq" id="WP_182846617.1">
    <property type="nucleotide sequence ID" value="NZ_BAAALP010000011.1"/>
</dbReference>
<evidence type="ECO:0000313" key="5">
    <source>
        <dbReference type="Proteomes" id="UP000572680"/>
    </source>
</evidence>
<evidence type="ECO:0000313" key="4">
    <source>
        <dbReference type="EMBL" id="MBA8954558.1"/>
    </source>
</evidence>
<dbReference type="Pfam" id="PF10756">
    <property type="entry name" value="bPH_6"/>
    <property type="match status" value="1"/>
</dbReference>
<organism evidence="4 5">
    <name type="scientific">Actinomadura namibiensis</name>
    <dbReference type="NCBI Taxonomy" id="182080"/>
    <lineage>
        <taxon>Bacteria</taxon>
        <taxon>Bacillati</taxon>
        <taxon>Actinomycetota</taxon>
        <taxon>Actinomycetes</taxon>
        <taxon>Streptosporangiales</taxon>
        <taxon>Thermomonosporaceae</taxon>
        <taxon>Actinomadura</taxon>
    </lineage>
</organism>
<sequence length="214" mass="22735">MTPQLQIRSTAGRVVAWAWLAFAALNLLDLAFGFTGRTSYDLMTGTLAAALLLSCGVAYTVGLRPAIVADEAGVTVRNPLRDLRAPWGAVRGIEGREAVVVRYVAADGAQRRTRAWVLQTSPRARARAEARARKENPKVPAEALRGRTPAGFAAERLNEVADRHRPRNRSGNPAARAEGERETGAGVLAWNLPAVLALAVPGVLFAAAVVAGLL</sequence>
<dbReference type="AlphaFoldDB" id="A0A7W3LUI3"/>
<feature type="domain" description="Low molecular weight protein antigen 6 PH" evidence="3">
    <location>
        <begin position="64"/>
        <end position="133"/>
    </location>
</feature>
<dbReference type="EMBL" id="JACJIA010000009">
    <property type="protein sequence ID" value="MBA8954558.1"/>
    <property type="molecule type" value="Genomic_DNA"/>
</dbReference>
<feature type="transmembrane region" description="Helical" evidence="2">
    <location>
        <begin position="42"/>
        <end position="61"/>
    </location>
</feature>
<feature type="transmembrane region" description="Helical" evidence="2">
    <location>
        <begin position="14"/>
        <end position="36"/>
    </location>
</feature>
<evidence type="ECO:0000259" key="3">
    <source>
        <dbReference type="Pfam" id="PF10756"/>
    </source>
</evidence>
<accession>A0A7W3LUI3</accession>
<keyword evidence="2" id="KW-1133">Transmembrane helix</keyword>
<feature type="transmembrane region" description="Helical" evidence="2">
    <location>
        <begin position="188"/>
        <end position="213"/>
    </location>
</feature>
<evidence type="ECO:0000256" key="2">
    <source>
        <dbReference type="SAM" id="Phobius"/>
    </source>
</evidence>
<keyword evidence="2" id="KW-0472">Membrane</keyword>
<protein>
    <recommendedName>
        <fullName evidence="3">Low molecular weight protein antigen 6 PH domain-containing protein</fullName>
    </recommendedName>
</protein>
<keyword evidence="5" id="KW-1185">Reference proteome</keyword>
<comment type="caution">
    <text evidence="4">The sequence shown here is derived from an EMBL/GenBank/DDBJ whole genome shotgun (WGS) entry which is preliminary data.</text>
</comment>
<proteinExistence type="predicted"/>
<dbReference type="InterPro" id="IPR019692">
    <property type="entry name" value="CFP-6_PH"/>
</dbReference>
<reference evidence="4 5" key="1">
    <citation type="submission" date="2020-08" db="EMBL/GenBank/DDBJ databases">
        <title>Genomic Encyclopedia of Type Strains, Phase IV (KMG-IV): sequencing the most valuable type-strain genomes for metagenomic binning, comparative biology and taxonomic classification.</title>
        <authorList>
            <person name="Goeker M."/>
        </authorList>
    </citation>
    <scope>NUCLEOTIDE SEQUENCE [LARGE SCALE GENOMIC DNA]</scope>
    <source>
        <strain evidence="4 5">DSM 44197</strain>
    </source>
</reference>